<dbReference type="PANTHER" id="PTHR15907">
    <property type="entry name" value="DUF614 FAMILY PROTEIN-RELATED"/>
    <property type="match status" value="1"/>
</dbReference>
<keyword evidence="3" id="KW-1185">Reference proteome</keyword>
<dbReference type="VEuPathDB" id="TriTrypDB:ADEAN_000875100"/>
<dbReference type="Pfam" id="PF04749">
    <property type="entry name" value="PLAC8"/>
    <property type="match status" value="1"/>
</dbReference>
<dbReference type="NCBIfam" id="TIGR01571">
    <property type="entry name" value="A_thal_Cys_rich"/>
    <property type="match status" value="1"/>
</dbReference>
<proteinExistence type="predicted"/>
<feature type="region of interest" description="Disordered" evidence="1">
    <location>
        <begin position="1"/>
        <end position="43"/>
    </location>
</feature>
<evidence type="ECO:0000256" key="1">
    <source>
        <dbReference type="SAM" id="MobiDB-lite"/>
    </source>
</evidence>
<accession>A0A7G2CMZ7</accession>
<reference evidence="2 3" key="1">
    <citation type="submission" date="2020-08" db="EMBL/GenBank/DDBJ databases">
        <authorList>
            <person name="Newling K."/>
            <person name="Davey J."/>
            <person name="Forrester S."/>
        </authorList>
    </citation>
    <scope>NUCLEOTIDE SEQUENCE [LARGE SCALE GENOMIC DNA]</scope>
    <source>
        <strain evidence="3">Crithidia deanei Carvalho (ATCC PRA-265)</strain>
    </source>
</reference>
<sequence length="285" mass="31203">MLHSNTATTTDREDGSQEELPTPENNDHNNNTNHNNSEEDIPEALPAPSAMHTRMHELNAAAAEEVHHTYNQKTVHFEDVSATKRATQDPNNNNSALKEGGTPSPVYQGIQLVHLPAPPTTATQQLDFQTGLFQCTEDIPNAIDSLFCSCCVSGSHFSRLFHLQEGIYWPITAGLVCGDLCCGRIFRFPIIQPLFTVMVRQHLRKRYNLQGLGCWPSSSPSEDNNNNNSCARQGARIVLDILVSVCCMPCAIAQHHRQMTRRGGVAGEGGLLPRPADHGAAGHGH</sequence>
<name>A0A7G2CMZ7_9TRYP</name>
<feature type="region of interest" description="Disordered" evidence="1">
    <location>
        <begin position="78"/>
        <end position="103"/>
    </location>
</feature>
<dbReference type="AlphaFoldDB" id="A0A7G2CMZ7"/>
<dbReference type="Proteomes" id="UP000515908">
    <property type="component" value="Chromosome 20"/>
</dbReference>
<dbReference type="OrthoDB" id="257806at2759"/>
<organism evidence="2 3">
    <name type="scientific">Angomonas deanei</name>
    <dbReference type="NCBI Taxonomy" id="59799"/>
    <lineage>
        <taxon>Eukaryota</taxon>
        <taxon>Discoba</taxon>
        <taxon>Euglenozoa</taxon>
        <taxon>Kinetoplastea</taxon>
        <taxon>Metakinetoplastina</taxon>
        <taxon>Trypanosomatida</taxon>
        <taxon>Trypanosomatidae</taxon>
        <taxon>Strigomonadinae</taxon>
        <taxon>Angomonas</taxon>
    </lineage>
</organism>
<feature type="region of interest" description="Disordered" evidence="1">
    <location>
        <begin position="264"/>
        <end position="285"/>
    </location>
</feature>
<dbReference type="EMBL" id="LR877164">
    <property type="protein sequence ID" value="CAD2221220.1"/>
    <property type="molecule type" value="Genomic_DNA"/>
</dbReference>
<feature type="compositionally biased region" description="Polar residues" evidence="1">
    <location>
        <begin position="84"/>
        <end position="96"/>
    </location>
</feature>
<evidence type="ECO:0000313" key="3">
    <source>
        <dbReference type="Proteomes" id="UP000515908"/>
    </source>
</evidence>
<gene>
    <name evidence="2" type="ORF">ADEAN_000875100</name>
</gene>
<dbReference type="InterPro" id="IPR006461">
    <property type="entry name" value="PLAC_motif_containing"/>
</dbReference>
<evidence type="ECO:0000313" key="2">
    <source>
        <dbReference type="EMBL" id="CAD2221220.1"/>
    </source>
</evidence>
<protein>
    <submittedName>
        <fullName evidence="2">PLAC8 family, putative</fullName>
    </submittedName>
</protein>